<evidence type="ECO:0000313" key="2">
    <source>
        <dbReference type="Proteomes" id="UP000035740"/>
    </source>
</evidence>
<reference evidence="1 2" key="1">
    <citation type="journal article" date="2014" name="Nature">
        <title>The genome of the recently domesticated crop plant sugar beet (Beta vulgaris).</title>
        <authorList>
            <person name="Dohm J.C."/>
            <person name="Minoche A.E."/>
            <person name="Holtgrawe D."/>
            <person name="Capella-Gutierrez S."/>
            <person name="Zakrzewski F."/>
            <person name="Tafer H."/>
            <person name="Rupp O."/>
            <person name="Sorensen T.R."/>
            <person name="Stracke R."/>
            <person name="Reinhardt R."/>
            <person name="Goesmann A."/>
            <person name="Kraft T."/>
            <person name="Schulz B."/>
            <person name="Stadler P.F."/>
            <person name="Schmidt T."/>
            <person name="Gabaldon T."/>
            <person name="Lehrach H."/>
            <person name="Weisshaar B."/>
            <person name="Himmelbauer H."/>
        </authorList>
    </citation>
    <scope>NUCLEOTIDE SEQUENCE [LARGE SCALE GENOMIC DNA]</scope>
    <source>
        <tissue evidence="1">Taproot</tissue>
    </source>
</reference>
<sequence>MLIMTTSTASPLIPLASNSASVLEWPVLSIPALPYQLHGSTHFFNVVRIKNKLVQPMEHAQPDIVQAQQKIRSRLPVNPTNSTVLRC</sequence>
<dbReference type="Gramene" id="KMS94853">
    <property type="protein sequence ID" value="KMS94853"/>
    <property type="gene ID" value="BVRB_014690"/>
</dbReference>
<proteinExistence type="predicted"/>
<dbReference type="AlphaFoldDB" id="A0A0J8B4R7"/>
<accession>A0A0J8B4R7</accession>
<organism evidence="1 2">
    <name type="scientific">Beta vulgaris subsp. vulgaris</name>
    <name type="common">Beet</name>
    <dbReference type="NCBI Taxonomy" id="3555"/>
    <lineage>
        <taxon>Eukaryota</taxon>
        <taxon>Viridiplantae</taxon>
        <taxon>Streptophyta</taxon>
        <taxon>Embryophyta</taxon>
        <taxon>Tracheophyta</taxon>
        <taxon>Spermatophyta</taxon>
        <taxon>Magnoliopsida</taxon>
        <taxon>eudicotyledons</taxon>
        <taxon>Gunneridae</taxon>
        <taxon>Pentapetalae</taxon>
        <taxon>Caryophyllales</taxon>
        <taxon>Chenopodiaceae</taxon>
        <taxon>Betoideae</taxon>
        <taxon>Beta</taxon>
    </lineage>
</organism>
<gene>
    <name evidence="1" type="ORF">BVRB_014690</name>
</gene>
<dbReference type="EMBL" id="KQ090762">
    <property type="protein sequence ID" value="KMS94853.1"/>
    <property type="molecule type" value="Genomic_DNA"/>
</dbReference>
<dbReference type="Proteomes" id="UP000035740">
    <property type="component" value="Unassembled WGS sequence"/>
</dbReference>
<keyword evidence="2" id="KW-1185">Reference proteome</keyword>
<name>A0A0J8B4R7_BETVV</name>
<evidence type="ECO:0000313" key="1">
    <source>
        <dbReference type="EMBL" id="KMS94853.1"/>
    </source>
</evidence>
<protein>
    <submittedName>
        <fullName evidence="1">Uncharacterized protein</fullName>
    </submittedName>
</protein>